<dbReference type="GO" id="GO:0004519">
    <property type="term" value="F:endonuclease activity"/>
    <property type="evidence" value="ECO:0007669"/>
    <property type="project" value="UniProtKB-KW"/>
</dbReference>
<accession>A0A2P7NZ58</accession>
<comment type="caution">
    <text evidence="1">The sequence shown here is derived from an EMBL/GenBank/DDBJ whole genome shotgun (WGS) entry which is preliminary data.</text>
</comment>
<proteinExistence type="predicted"/>
<dbReference type="Gene3D" id="1.10.30.50">
    <property type="match status" value="1"/>
</dbReference>
<keyword evidence="1" id="KW-0540">Nuclease</keyword>
<gene>
    <name evidence="1" type="ORF">C7H79_01725</name>
</gene>
<evidence type="ECO:0000313" key="1">
    <source>
        <dbReference type="EMBL" id="PSJ18763.1"/>
    </source>
</evidence>
<evidence type="ECO:0000313" key="2">
    <source>
        <dbReference type="Proteomes" id="UP000241912"/>
    </source>
</evidence>
<dbReference type="AlphaFoldDB" id="A0A2P7NZ58"/>
<dbReference type="Proteomes" id="UP000241912">
    <property type="component" value="Unassembled WGS sequence"/>
</dbReference>
<dbReference type="OrthoDB" id="9816185at2"/>
<keyword evidence="1" id="KW-0378">Hydrolase</keyword>
<protein>
    <submittedName>
        <fullName evidence="1">HNH endonuclease</fullName>
    </submittedName>
</protein>
<dbReference type="EMBL" id="PXXU01000003">
    <property type="protein sequence ID" value="PSJ18763.1"/>
    <property type="molecule type" value="Genomic_DNA"/>
</dbReference>
<name>A0A2P7NZ58_9PROT</name>
<sequence>MMNRWNIPNWLENEVIARDICCVYCGIQFGSGSARKSKASWEHITNDARIVTRENIALCCVSCNASKGTRLLDDWIASPYCLNKSITPQSVADIVKQALPQPPGYP</sequence>
<organism evidence="1 2">
    <name type="scientific">Nitrosomonas supralitoralis</name>
    <dbReference type="NCBI Taxonomy" id="2116706"/>
    <lineage>
        <taxon>Bacteria</taxon>
        <taxon>Pseudomonadati</taxon>
        <taxon>Pseudomonadota</taxon>
        <taxon>Betaproteobacteria</taxon>
        <taxon>Nitrosomonadales</taxon>
        <taxon>Nitrosomonadaceae</taxon>
        <taxon>Nitrosomonas</taxon>
    </lineage>
</organism>
<reference evidence="1 2" key="1">
    <citation type="submission" date="2018-03" db="EMBL/GenBank/DDBJ databases">
        <title>Draft genome of Nitrosomonas supralitoralis APG5.</title>
        <authorList>
            <person name="Urakawa H."/>
            <person name="Lopez J.V."/>
        </authorList>
    </citation>
    <scope>NUCLEOTIDE SEQUENCE [LARGE SCALE GENOMIC DNA]</scope>
    <source>
        <strain evidence="1 2">APG5</strain>
    </source>
</reference>
<keyword evidence="1" id="KW-0255">Endonuclease</keyword>
<keyword evidence="2" id="KW-1185">Reference proteome</keyword>